<proteinExistence type="predicted"/>
<gene>
    <name evidence="3" type="ORF">ElyMa_005527600</name>
</gene>
<dbReference type="InterPro" id="IPR001206">
    <property type="entry name" value="Diacylglycerol_kinase_cat_dom"/>
</dbReference>
<feature type="compositionally biased region" description="Low complexity" evidence="1">
    <location>
        <begin position="231"/>
        <end position="253"/>
    </location>
</feature>
<dbReference type="GO" id="GO:0006672">
    <property type="term" value="P:ceramide metabolic process"/>
    <property type="evidence" value="ECO:0007669"/>
    <property type="project" value="TreeGrafter"/>
</dbReference>
<dbReference type="GO" id="GO:0001729">
    <property type="term" value="F:ceramide kinase activity"/>
    <property type="evidence" value="ECO:0007669"/>
    <property type="project" value="TreeGrafter"/>
</dbReference>
<dbReference type="PANTHER" id="PTHR12358:SF111">
    <property type="entry name" value="CERAMIDE KINASE, ISOFORM A"/>
    <property type="match status" value="1"/>
</dbReference>
<comment type="caution">
    <text evidence="3">The sequence shown here is derived from an EMBL/GenBank/DDBJ whole genome shotgun (WGS) entry which is preliminary data.</text>
</comment>
<dbReference type="EMBL" id="BMAT01011025">
    <property type="protein sequence ID" value="GFR65275.1"/>
    <property type="molecule type" value="Genomic_DNA"/>
</dbReference>
<evidence type="ECO:0000313" key="4">
    <source>
        <dbReference type="Proteomes" id="UP000762676"/>
    </source>
</evidence>
<dbReference type="Gene3D" id="3.40.50.10330">
    <property type="entry name" value="Probable inorganic polyphosphate/atp-NAD kinase, domain 1"/>
    <property type="match status" value="1"/>
</dbReference>
<sequence length="297" mass="32486">MIVVGGDGFYSEVLTAMVLRQQQVAGLNADDPDVEVSQLPVPVGMIPGGSGNFIPLYLHGTKDPVTAAIKVLMGKTTNSNVVGVYQEGKLQECAGLICSFGLLGDIMHECERFRWMGNFRYKVIPIRSIIGRRMIPGQVEYLHAPSGEWREVSGQFYGFDLNAVDLVDNGERLVPTFGPDSNVLHITSECSLGDHIKGLKKLEDWATGAYDFPFIQNEPVLRLRVTLDPTAAPTSRPTTASGAAAGDADTGNTGKDRPLDGVTYYINCDGEALPITRTRFEMRVHRNLVKLFGERPE</sequence>
<keyword evidence="3" id="KW-0808">Transferase</keyword>
<feature type="region of interest" description="Disordered" evidence="1">
    <location>
        <begin position="231"/>
        <end position="256"/>
    </location>
</feature>
<evidence type="ECO:0000259" key="2">
    <source>
        <dbReference type="PROSITE" id="PS50146"/>
    </source>
</evidence>
<dbReference type="InterPro" id="IPR016064">
    <property type="entry name" value="NAD/diacylglycerol_kinase_sf"/>
</dbReference>
<evidence type="ECO:0000256" key="1">
    <source>
        <dbReference type="SAM" id="MobiDB-lite"/>
    </source>
</evidence>
<dbReference type="InterPro" id="IPR017438">
    <property type="entry name" value="ATP-NAD_kinase_N"/>
</dbReference>
<dbReference type="PROSITE" id="PS50146">
    <property type="entry name" value="DAGK"/>
    <property type="match status" value="1"/>
</dbReference>
<dbReference type="Proteomes" id="UP000762676">
    <property type="component" value="Unassembled WGS sequence"/>
</dbReference>
<dbReference type="Pfam" id="PF00781">
    <property type="entry name" value="DAGK_cat"/>
    <property type="match status" value="1"/>
</dbReference>
<keyword evidence="3" id="KW-0418">Kinase</keyword>
<dbReference type="GO" id="GO:0016020">
    <property type="term" value="C:membrane"/>
    <property type="evidence" value="ECO:0007669"/>
    <property type="project" value="GOC"/>
</dbReference>
<accession>A0AAV4EXM6</accession>
<dbReference type="Gene3D" id="2.60.200.40">
    <property type="match status" value="1"/>
</dbReference>
<organism evidence="3 4">
    <name type="scientific">Elysia marginata</name>
    <dbReference type="NCBI Taxonomy" id="1093978"/>
    <lineage>
        <taxon>Eukaryota</taxon>
        <taxon>Metazoa</taxon>
        <taxon>Spiralia</taxon>
        <taxon>Lophotrochozoa</taxon>
        <taxon>Mollusca</taxon>
        <taxon>Gastropoda</taxon>
        <taxon>Heterobranchia</taxon>
        <taxon>Euthyneura</taxon>
        <taxon>Panpulmonata</taxon>
        <taxon>Sacoglossa</taxon>
        <taxon>Placobranchoidea</taxon>
        <taxon>Plakobranchidae</taxon>
        <taxon>Elysia</taxon>
    </lineage>
</organism>
<dbReference type="InterPro" id="IPR050187">
    <property type="entry name" value="Lipid_Phosphate_FormReg"/>
</dbReference>
<protein>
    <submittedName>
        <fullName evidence="3">Ceramide kinase</fullName>
    </submittedName>
</protein>
<dbReference type="SUPFAM" id="SSF111331">
    <property type="entry name" value="NAD kinase/diacylglycerol kinase-like"/>
    <property type="match status" value="1"/>
</dbReference>
<dbReference type="AlphaFoldDB" id="A0AAV4EXM6"/>
<feature type="domain" description="DAGKc" evidence="2">
    <location>
        <begin position="1"/>
        <end position="88"/>
    </location>
</feature>
<keyword evidence="4" id="KW-1185">Reference proteome</keyword>
<dbReference type="PANTHER" id="PTHR12358">
    <property type="entry name" value="SPHINGOSINE KINASE"/>
    <property type="match status" value="1"/>
</dbReference>
<name>A0AAV4EXM6_9GAST</name>
<evidence type="ECO:0000313" key="3">
    <source>
        <dbReference type="EMBL" id="GFR65275.1"/>
    </source>
</evidence>
<reference evidence="3 4" key="1">
    <citation type="journal article" date="2021" name="Elife">
        <title>Chloroplast acquisition without the gene transfer in kleptoplastic sea slugs, Plakobranchus ocellatus.</title>
        <authorList>
            <person name="Maeda T."/>
            <person name="Takahashi S."/>
            <person name="Yoshida T."/>
            <person name="Shimamura S."/>
            <person name="Takaki Y."/>
            <person name="Nagai Y."/>
            <person name="Toyoda A."/>
            <person name="Suzuki Y."/>
            <person name="Arimoto A."/>
            <person name="Ishii H."/>
            <person name="Satoh N."/>
            <person name="Nishiyama T."/>
            <person name="Hasebe M."/>
            <person name="Maruyama T."/>
            <person name="Minagawa J."/>
            <person name="Obokata J."/>
            <person name="Shigenobu S."/>
        </authorList>
    </citation>
    <scope>NUCLEOTIDE SEQUENCE [LARGE SCALE GENOMIC DNA]</scope>
</reference>